<proteinExistence type="predicted"/>
<name>A0AAN0T727_HEYCO</name>
<dbReference type="EMBL" id="CP010525">
    <property type="protein sequence ID" value="AJO23044.1"/>
    <property type="molecule type" value="Genomic_DNA"/>
</dbReference>
<evidence type="ECO:0000313" key="2">
    <source>
        <dbReference type="Proteomes" id="UP000032024"/>
    </source>
</evidence>
<dbReference type="Proteomes" id="UP000032024">
    <property type="component" value="Chromosome"/>
</dbReference>
<dbReference type="AlphaFoldDB" id="A0AAN0T727"/>
<evidence type="ECO:0000313" key="1">
    <source>
        <dbReference type="EMBL" id="AJO23044.1"/>
    </source>
</evidence>
<protein>
    <submittedName>
        <fullName evidence="1">Uncharacterized protein</fullName>
    </submittedName>
</protein>
<reference evidence="2" key="1">
    <citation type="submission" date="2015-01" db="EMBL/GenBank/DDBJ databases">
        <title>Comparative genome analysis of Bacillus coagulans HM-08, Clostridium butyricum HM-68, Bacillus subtilis HM-66 and Bacillus paralicheniformis BL-09.</title>
        <authorList>
            <person name="Zhang H."/>
        </authorList>
    </citation>
    <scope>NUCLEOTIDE SEQUENCE [LARGE SCALE GENOMIC DNA]</scope>
    <source>
        <strain evidence="2">HM-08</strain>
    </source>
</reference>
<sequence>MRNHPYEEYENTDLWNTIWMAIDDLVKNQDLKERTPRAYIVGYLCEKILKDGTL</sequence>
<keyword evidence="2" id="KW-1185">Reference proteome</keyword>
<organism evidence="1 2">
    <name type="scientific">Heyndrickxia coagulans</name>
    <name type="common">Weizmannia coagulans</name>
    <dbReference type="NCBI Taxonomy" id="1398"/>
    <lineage>
        <taxon>Bacteria</taxon>
        <taxon>Bacillati</taxon>
        <taxon>Bacillota</taxon>
        <taxon>Bacilli</taxon>
        <taxon>Bacillales</taxon>
        <taxon>Bacillaceae</taxon>
        <taxon>Heyndrickxia</taxon>
    </lineage>
</organism>
<dbReference type="RefSeq" id="WP_164931349.1">
    <property type="nucleotide sequence ID" value="NZ_CP010525.1"/>
</dbReference>
<gene>
    <name evidence="1" type="ORF">SB48_HM08orf03546</name>
</gene>
<accession>A0AAN0T727</accession>